<feature type="transmembrane region" description="Helical" evidence="6">
    <location>
        <begin position="17"/>
        <end position="35"/>
    </location>
</feature>
<keyword evidence="2 6" id="KW-0812">Transmembrane</keyword>
<evidence type="ECO:0000256" key="3">
    <source>
        <dbReference type="ARBA" id="ARBA00022989"/>
    </source>
</evidence>
<feature type="transmembrane region" description="Helical" evidence="6">
    <location>
        <begin position="497"/>
        <end position="518"/>
    </location>
</feature>
<evidence type="ECO:0000313" key="9">
    <source>
        <dbReference type="Proteomes" id="UP000076858"/>
    </source>
</evidence>
<feature type="region of interest" description="Disordered" evidence="5">
    <location>
        <begin position="1558"/>
        <end position="1581"/>
    </location>
</feature>
<organism evidence="8 9">
    <name type="scientific">Daphnia magna</name>
    <dbReference type="NCBI Taxonomy" id="35525"/>
    <lineage>
        <taxon>Eukaryota</taxon>
        <taxon>Metazoa</taxon>
        <taxon>Ecdysozoa</taxon>
        <taxon>Arthropoda</taxon>
        <taxon>Crustacea</taxon>
        <taxon>Branchiopoda</taxon>
        <taxon>Diplostraca</taxon>
        <taxon>Cladocera</taxon>
        <taxon>Anomopoda</taxon>
        <taxon>Daphniidae</taxon>
        <taxon>Daphnia</taxon>
    </lineage>
</organism>
<feature type="transmembrane region" description="Helical" evidence="6">
    <location>
        <begin position="403"/>
        <end position="422"/>
    </location>
</feature>
<feature type="transmembrane region" description="Helical" evidence="6">
    <location>
        <begin position="434"/>
        <end position="454"/>
    </location>
</feature>
<dbReference type="PANTHER" id="PTHR31362">
    <property type="entry name" value="GLYCOSYLTRANSFERASE STELLO1-RELATED"/>
    <property type="match status" value="1"/>
</dbReference>
<dbReference type="Proteomes" id="UP000076858">
    <property type="component" value="Unassembled WGS sequence"/>
</dbReference>
<feature type="region of interest" description="Disordered" evidence="5">
    <location>
        <begin position="1498"/>
        <end position="1518"/>
    </location>
</feature>
<accession>A0A164SS50</accession>
<feature type="domain" description="Major facilitator superfamily associated" evidence="7">
    <location>
        <begin position="12"/>
        <end position="528"/>
    </location>
</feature>
<feature type="region of interest" description="Disordered" evidence="5">
    <location>
        <begin position="1620"/>
        <end position="1659"/>
    </location>
</feature>
<dbReference type="InterPro" id="IPR005049">
    <property type="entry name" value="STL-like"/>
</dbReference>
<proteinExistence type="predicted"/>
<dbReference type="CDD" id="cd17335">
    <property type="entry name" value="MFS_MFSD6"/>
    <property type="match status" value="1"/>
</dbReference>
<dbReference type="EMBL" id="LRGB01001937">
    <property type="protein sequence ID" value="KZS09889.1"/>
    <property type="molecule type" value="Genomic_DNA"/>
</dbReference>
<comment type="subcellular location">
    <subcellularLocation>
        <location evidence="1">Membrane</location>
        <topology evidence="1">Multi-pass membrane protein</topology>
    </subcellularLocation>
</comment>
<dbReference type="OrthoDB" id="515887at2759"/>
<evidence type="ECO:0000313" key="8">
    <source>
        <dbReference type="EMBL" id="KZS09889.1"/>
    </source>
</evidence>
<evidence type="ECO:0000259" key="7">
    <source>
        <dbReference type="Pfam" id="PF12832"/>
    </source>
</evidence>
<name>A0A164SS50_9CRUS</name>
<comment type="caution">
    <text evidence="8">The sequence shown here is derived from an EMBL/GenBank/DDBJ whole genome shotgun (WGS) entry which is preliminary data.</text>
</comment>
<dbReference type="STRING" id="35525.A0A164SS50"/>
<evidence type="ECO:0000256" key="4">
    <source>
        <dbReference type="ARBA" id="ARBA00023136"/>
    </source>
</evidence>
<gene>
    <name evidence="8" type="ORF">APZ42_025683</name>
</gene>
<evidence type="ECO:0000256" key="5">
    <source>
        <dbReference type="SAM" id="MobiDB-lite"/>
    </source>
</evidence>
<dbReference type="PANTHER" id="PTHR31362:SF0">
    <property type="entry name" value="EXOSTOSIN DOMAIN-CONTAINING PROTEIN-RELATED"/>
    <property type="match status" value="1"/>
</dbReference>
<evidence type="ECO:0000256" key="1">
    <source>
        <dbReference type="ARBA" id="ARBA00004141"/>
    </source>
</evidence>
<feature type="compositionally biased region" description="Low complexity" evidence="5">
    <location>
        <begin position="1498"/>
        <end position="1509"/>
    </location>
</feature>
<feature type="transmembrane region" description="Helical" evidence="6">
    <location>
        <begin position="320"/>
        <end position="340"/>
    </location>
</feature>
<dbReference type="Pfam" id="PF12832">
    <property type="entry name" value="MFS_1_like"/>
    <property type="match status" value="1"/>
</dbReference>
<dbReference type="InterPro" id="IPR036259">
    <property type="entry name" value="MFS_trans_sf"/>
</dbReference>
<dbReference type="GO" id="GO:0016020">
    <property type="term" value="C:membrane"/>
    <property type="evidence" value="ECO:0007669"/>
    <property type="project" value="UniProtKB-SubCell"/>
</dbReference>
<feature type="transmembrane region" description="Helical" evidence="6">
    <location>
        <begin position="361"/>
        <end position="383"/>
    </location>
</feature>
<feature type="transmembrane region" description="Helical" evidence="6">
    <location>
        <begin position="249"/>
        <end position="276"/>
    </location>
</feature>
<sequence>MLDVKINRKLLPIKSHYFLFNAGTAPLMPYIPTYAKQLGIPSSGVGIMYSIFPFVGLIAKPSFGALADKFKKGKIIFVLAIVFTALFFGSMAFIPAQSTEAFMELECSNGTYLRTCNVTDSCVLDKIEMEFQDKEIMECKLVCTDPNYLFLEQICSEWNVSNLCYTNMTHLEITTYTNITHSSFDQNCVYFPIEKIVLNETVIENPQCSGTTAIKCSVVCNSSTVMDYVQTAIIEQIADPYYTTVQFQMLFFLMAGAWAAQAVVVSLSDAICFNLLGDKPENYGAQRLWGAVGWGLMAIIAGYLIDLASVGQLQKDYTPSFYLVVIILAINAVSVIKIKVDYHHEPYQTEKILVLFRNVRVVLFLFSCITFGICIGLIWQFQLWFLEDLASAQGCDSLEWIKLLQGLAMGVQCFLGEAPFLFLSGRILNKLGHVHTMTMILLVMGIRLLAYSYLVNPWYTLPIDLLNGLTLGVYWSTMASYANLIAPPEATSTLQGIFGALFEGIGTSIGSLLGGFIYESYGGAIMFRSFGIYALIYGTLYALCHFAMDYKKTSSETRYAWKIVVHDDMLRWIADPDSTAKLEITLEWRVRARRFHLYKNRKTCMLLDDLKLKNLHYEILTAMESTSRVEARRNAGYLYAIQHGARHIFDSYPETYTSAKIPLETFRREMFRQLQNVALNVALGVVSERPYVKRVQNPYAHFGRPDLWTEGFRRNNQRFIHNHIYRICEVRPPSIEKFLDIDEDYFDWAAPALTLPGSTVAPFSSKNTLYSIEAFWGLVLFPTGNSSQVPTIPPHLLRTLWNQAVLGDIAGSLKLSLANVSTLQRREKSRKNPADLREPDGLASFILKWTCSTRSSLSCTRDLFQTMFQLHYISFKSLGILQSWINDLKRSHYLEPPVIPRRRGQMNPCLGADGLYGVAFYPALPVKSISMEQLERRNATIERFKKEETRLDALNRALSETLDVSQSRPNVRDLVIQGPSIVYSESGEHNIAKEEPVVVLSAEAEGTHESPITSRHAKLYDSHGAIEMPILREFTDNACPGYSQLLPHIPDNPFKNVLLIVAMTAMRYEMIPMFEVVYREHFRNILYCGSPHDSIEIFLRKYQLSEDRSFSFLPIHSKYTYECLLGALEMGYNVDGWIMSTDDALINSWNIHQMNYSKLWYSGDSNVQVTAANWKTLDPGSQKLPRSLDGVQKVLEFLKSSLIGSVLPDDASSGVGSRGYHEHHHYSPSRITKREAEIGTGKFKDKLLLEKTVSESRNHTMEPYDDEGPHDATPKMSELSSDQMFHLSGRTTFDAIEPKKAMNGSVGSAPQPRKLSSLNYVFDTGENKTEIDVELIEDEATTTKVKSEHQEIEDVLAKPVNTTSSKSVEIDNPTIPAEDEDITSMEIERSFINVHNTDLRKSDGIDDVRLPPVAGDVEIELPLLSTLQNTTSVEADLIEAVELMVSEEDVFAEGDDLSESETERPVSEVLRKLLVATRNTTNVEQPDLTEVIETVSNVSTEHNSSSTSSAEKLSNYTNSPPELTVIIEEILVEDDQKKPVSDKQESPIVDLLEHQINSSTELSDPRETPLHNSSVSDPELVSSVEMEVTKPESNQTEIVGLEVAIVSSISHNETSTPVIVEEHKHSEESTTTSKTTSSHPRSHPPTISGEEERKNAETLHVGDTLSTLKELYTLIKENLGVRSDDADDVRYADAAFYGGDRGYRLNPKSIHHFRCEKGTNLEFCKVSSEFLYQLSENIGKEFQLVYDKVPLYYIPKKDQLKFYLLSNLMLQHGVTDEIAIPLILSGLGPENEWVKLEKSYFGGVKGRTSDASTSKYPLFNTAAAVLYPTDLNTVTTDPKLQKIFCLKYLLRVLQL</sequence>
<keyword evidence="9" id="KW-1185">Reference proteome</keyword>
<feature type="transmembrane region" description="Helical" evidence="6">
    <location>
        <begin position="47"/>
        <end position="63"/>
    </location>
</feature>
<feature type="region of interest" description="Disordered" evidence="5">
    <location>
        <begin position="1213"/>
        <end position="1234"/>
    </location>
</feature>
<keyword evidence="3 6" id="KW-1133">Transmembrane helix</keyword>
<feature type="transmembrane region" description="Helical" evidence="6">
    <location>
        <begin position="288"/>
        <end position="308"/>
    </location>
</feature>
<dbReference type="SUPFAM" id="SSF103473">
    <property type="entry name" value="MFS general substrate transporter"/>
    <property type="match status" value="1"/>
</dbReference>
<feature type="transmembrane region" description="Helical" evidence="6">
    <location>
        <begin position="530"/>
        <end position="548"/>
    </location>
</feature>
<reference evidence="8 9" key="1">
    <citation type="submission" date="2016-03" db="EMBL/GenBank/DDBJ databases">
        <title>EvidentialGene: Evidence-directed Construction of Genes on Genomes.</title>
        <authorList>
            <person name="Gilbert D.G."/>
            <person name="Choi J.-H."/>
            <person name="Mockaitis K."/>
            <person name="Colbourne J."/>
            <person name="Pfrender M."/>
        </authorList>
    </citation>
    <scope>NUCLEOTIDE SEQUENCE [LARGE SCALE GENOMIC DNA]</scope>
    <source>
        <strain evidence="8 9">Xinb3</strain>
        <tissue evidence="8">Complete organism</tissue>
    </source>
</reference>
<evidence type="ECO:0000256" key="2">
    <source>
        <dbReference type="ARBA" id="ARBA00022692"/>
    </source>
</evidence>
<feature type="compositionally biased region" description="Low complexity" evidence="5">
    <location>
        <begin position="1629"/>
        <end position="1639"/>
    </location>
</feature>
<feature type="region of interest" description="Disordered" evidence="5">
    <location>
        <begin position="1254"/>
        <end position="1273"/>
    </location>
</feature>
<keyword evidence="4 6" id="KW-0472">Membrane</keyword>
<dbReference type="InterPro" id="IPR024989">
    <property type="entry name" value="MFS_assoc_dom"/>
</dbReference>
<feature type="transmembrane region" description="Helical" evidence="6">
    <location>
        <begin position="75"/>
        <end position="94"/>
    </location>
</feature>
<protein>
    <submittedName>
        <fullName evidence="8">Sugar baby</fullName>
    </submittedName>
</protein>
<dbReference type="Gene3D" id="1.20.1250.20">
    <property type="entry name" value="MFS general substrate transporter like domains"/>
    <property type="match status" value="3"/>
</dbReference>
<evidence type="ECO:0000256" key="6">
    <source>
        <dbReference type="SAM" id="Phobius"/>
    </source>
</evidence>